<dbReference type="RefSeq" id="WP_307344470.1">
    <property type="nucleotide sequence ID" value="NZ_JAUSUD010000021.1"/>
</dbReference>
<dbReference type="Proteomes" id="UP001234495">
    <property type="component" value="Unassembled WGS sequence"/>
</dbReference>
<dbReference type="Pfam" id="PF13416">
    <property type="entry name" value="SBP_bac_8"/>
    <property type="match status" value="1"/>
</dbReference>
<evidence type="ECO:0000313" key="2">
    <source>
        <dbReference type="EMBL" id="MDQ0232460.1"/>
    </source>
</evidence>
<accession>A0ABT9ZMM5</accession>
<evidence type="ECO:0000256" key="1">
    <source>
        <dbReference type="SAM" id="SignalP"/>
    </source>
</evidence>
<organism evidence="2 3">
    <name type="scientific">Metabacillus malikii</name>
    <dbReference type="NCBI Taxonomy" id="1504265"/>
    <lineage>
        <taxon>Bacteria</taxon>
        <taxon>Bacillati</taxon>
        <taxon>Bacillota</taxon>
        <taxon>Bacilli</taxon>
        <taxon>Bacillales</taxon>
        <taxon>Bacillaceae</taxon>
        <taxon>Metabacillus</taxon>
    </lineage>
</organism>
<proteinExistence type="predicted"/>
<comment type="caution">
    <text evidence="2">The sequence shown here is derived from an EMBL/GenBank/DDBJ whole genome shotgun (WGS) entry which is preliminary data.</text>
</comment>
<gene>
    <name evidence="2" type="ORF">J2S19_003771</name>
</gene>
<dbReference type="InterPro" id="IPR050490">
    <property type="entry name" value="Bact_solute-bd_prot1"/>
</dbReference>
<feature type="signal peptide" evidence="1">
    <location>
        <begin position="1"/>
        <end position="20"/>
    </location>
</feature>
<dbReference type="Gene3D" id="3.40.190.10">
    <property type="entry name" value="Periplasmic binding protein-like II"/>
    <property type="match status" value="1"/>
</dbReference>
<keyword evidence="1" id="KW-0732">Signal</keyword>
<sequence length="434" mass="50270">MNKMLILLICVFTFILSSCAPTKQETKEPEKKVIEKKEESIELTLWAWYEGGWEYSITEFQKLFPNVEINVKAFDFGVYQEEYMNALVDGNVPDIMAFDSAHIKNFKDIEGLQDLNQAPFHADKLAKDYPPALWNSGTSVDEKKQFAIPFSTSPRVTFYRPDIMEKYGFPSEPEALANFMEDPNNWFTIAETLAKDGIWLMQRPNELMNLYENQVGFFTKDYKYNRNNETLRKALDLSKRAYQAELVAHFDLYMPEGKQALQEGKIAMIYQGTYGSDEINGFAPEQKGLWRSTRLPFNVYSWNNSSFFSIPGNSNHKEMAWEFIKFYANYQLLTGVQNTVSAYIPARGNPISFEYKNEFLGNQKVQTLYETIMEKAEEPFLTPLDDQAEKIWDEIIDLGIQSNMDSTDILNKAEIEIESKLAQELKILRALKKE</sequence>
<keyword evidence="2" id="KW-0762">Sugar transport</keyword>
<evidence type="ECO:0000313" key="3">
    <source>
        <dbReference type="Proteomes" id="UP001234495"/>
    </source>
</evidence>
<dbReference type="PROSITE" id="PS51257">
    <property type="entry name" value="PROKAR_LIPOPROTEIN"/>
    <property type="match status" value="1"/>
</dbReference>
<dbReference type="PANTHER" id="PTHR43649">
    <property type="entry name" value="ARABINOSE-BINDING PROTEIN-RELATED"/>
    <property type="match status" value="1"/>
</dbReference>
<reference evidence="2 3" key="1">
    <citation type="submission" date="2023-07" db="EMBL/GenBank/DDBJ databases">
        <title>Genomic Encyclopedia of Type Strains, Phase IV (KMG-IV): sequencing the most valuable type-strain genomes for metagenomic binning, comparative biology and taxonomic classification.</title>
        <authorList>
            <person name="Goeker M."/>
        </authorList>
    </citation>
    <scope>NUCLEOTIDE SEQUENCE [LARGE SCALE GENOMIC DNA]</scope>
    <source>
        <strain evidence="2 3">DSM 29005</strain>
    </source>
</reference>
<name>A0ABT9ZMM5_9BACI</name>
<protein>
    <submittedName>
        <fullName evidence="2">Multiple sugar transport system substrate-binding protein</fullName>
    </submittedName>
</protein>
<dbReference type="PANTHER" id="PTHR43649:SF12">
    <property type="entry name" value="DIACETYLCHITOBIOSE BINDING PROTEIN DASA"/>
    <property type="match status" value="1"/>
</dbReference>
<feature type="chain" id="PRO_5047178587" evidence="1">
    <location>
        <begin position="21"/>
        <end position="434"/>
    </location>
</feature>
<dbReference type="SUPFAM" id="SSF53850">
    <property type="entry name" value="Periplasmic binding protein-like II"/>
    <property type="match status" value="1"/>
</dbReference>
<keyword evidence="2" id="KW-0813">Transport</keyword>
<dbReference type="EMBL" id="JAUSUD010000021">
    <property type="protein sequence ID" value="MDQ0232460.1"/>
    <property type="molecule type" value="Genomic_DNA"/>
</dbReference>
<keyword evidence="3" id="KW-1185">Reference proteome</keyword>
<dbReference type="InterPro" id="IPR006059">
    <property type="entry name" value="SBP"/>
</dbReference>